<evidence type="ECO:0000313" key="2">
    <source>
        <dbReference type="EMBL" id="SMG17898.1"/>
    </source>
</evidence>
<proteinExistence type="predicted"/>
<dbReference type="PANTHER" id="PTHR40943">
    <property type="entry name" value="CYTOPLASMIC PROTEIN-RELATED"/>
    <property type="match status" value="1"/>
</dbReference>
<evidence type="ECO:0000259" key="1">
    <source>
        <dbReference type="Pfam" id="PF05899"/>
    </source>
</evidence>
<sequence>MVDSSTNALQPGGMIDALALSLDLAPADNVVAGTPHTGFYELMDTDGRSVGIWELGVGTVTDTEIDEVFVVISGSATVEFDDSDETLSLRPGSVGRLGAGMRTRWTVTETLRKIYIT</sequence>
<dbReference type="Pfam" id="PF05899">
    <property type="entry name" value="Cupin_3"/>
    <property type="match status" value="1"/>
</dbReference>
<dbReference type="InterPro" id="IPR008579">
    <property type="entry name" value="UGlyAH_Cupin_dom"/>
</dbReference>
<keyword evidence="3" id="KW-1185">Reference proteome</keyword>
<accession>A0A1X7ISK6</accession>
<name>A0A1X7ISK6_9MICO</name>
<dbReference type="Gene3D" id="2.60.120.10">
    <property type="entry name" value="Jelly Rolls"/>
    <property type="match status" value="1"/>
</dbReference>
<dbReference type="InterPro" id="IPR011051">
    <property type="entry name" value="RmlC_Cupin_sf"/>
</dbReference>
<protein>
    <recommendedName>
        <fullName evidence="1">(S)-ureidoglycine aminohydrolase cupin domain-containing protein</fullName>
    </recommendedName>
</protein>
<reference evidence="3" key="1">
    <citation type="submission" date="2017-04" db="EMBL/GenBank/DDBJ databases">
        <authorList>
            <person name="Varghese N."/>
            <person name="Submissions S."/>
        </authorList>
    </citation>
    <scope>NUCLEOTIDE SEQUENCE [LARGE SCALE GENOMIC DNA]</scope>
    <source>
        <strain evidence="3">VKM Ac-2510</strain>
    </source>
</reference>
<gene>
    <name evidence="2" type="ORF">SAMN06296010_0827</name>
</gene>
<organism evidence="2 3">
    <name type="scientific">Agreia pratensis</name>
    <dbReference type="NCBI Taxonomy" id="150121"/>
    <lineage>
        <taxon>Bacteria</taxon>
        <taxon>Bacillati</taxon>
        <taxon>Actinomycetota</taxon>
        <taxon>Actinomycetes</taxon>
        <taxon>Micrococcales</taxon>
        <taxon>Microbacteriaceae</taxon>
        <taxon>Agreia</taxon>
    </lineage>
</organism>
<dbReference type="EMBL" id="FXAY01000001">
    <property type="protein sequence ID" value="SMG17898.1"/>
    <property type="molecule type" value="Genomic_DNA"/>
</dbReference>
<dbReference type="InterPro" id="IPR014710">
    <property type="entry name" value="RmlC-like_jellyroll"/>
</dbReference>
<dbReference type="OrthoDB" id="9799053at2"/>
<dbReference type="STRING" id="150121.SAMN06296010_0827"/>
<dbReference type="Proteomes" id="UP000193244">
    <property type="component" value="Unassembled WGS sequence"/>
</dbReference>
<dbReference type="SUPFAM" id="SSF51182">
    <property type="entry name" value="RmlC-like cupins"/>
    <property type="match status" value="1"/>
</dbReference>
<dbReference type="PANTHER" id="PTHR40943:SF1">
    <property type="entry name" value="CYTOPLASMIC PROTEIN"/>
    <property type="match status" value="1"/>
</dbReference>
<feature type="domain" description="(S)-ureidoglycine aminohydrolase cupin" evidence="1">
    <location>
        <begin position="45"/>
        <end position="115"/>
    </location>
</feature>
<evidence type="ECO:0000313" key="3">
    <source>
        <dbReference type="Proteomes" id="UP000193244"/>
    </source>
</evidence>
<dbReference type="AlphaFoldDB" id="A0A1X7ISK6"/>
<dbReference type="RefSeq" id="WP_085483160.1">
    <property type="nucleotide sequence ID" value="NZ_FXAY01000001.1"/>
</dbReference>